<evidence type="ECO:0000313" key="2">
    <source>
        <dbReference type="Proteomes" id="UP000499080"/>
    </source>
</evidence>
<dbReference type="Proteomes" id="UP000499080">
    <property type="component" value="Unassembled WGS sequence"/>
</dbReference>
<keyword evidence="2" id="KW-1185">Reference proteome</keyword>
<reference evidence="1 2" key="1">
    <citation type="journal article" date="2019" name="Sci. Rep.">
        <title>Orb-weaving spider Araneus ventricosus genome elucidates the spidroin gene catalogue.</title>
        <authorList>
            <person name="Kono N."/>
            <person name="Nakamura H."/>
            <person name="Ohtoshi R."/>
            <person name="Moran D.A.P."/>
            <person name="Shinohara A."/>
            <person name="Yoshida Y."/>
            <person name="Fujiwara M."/>
            <person name="Mori M."/>
            <person name="Tomita M."/>
            <person name="Arakawa K."/>
        </authorList>
    </citation>
    <scope>NUCLEOTIDE SEQUENCE [LARGE SCALE GENOMIC DNA]</scope>
</reference>
<gene>
    <name evidence="1" type="ORF">AVEN_118010_1</name>
</gene>
<name>A0A4Y2C8I5_ARAVE</name>
<organism evidence="1 2">
    <name type="scientific">Araneus ventricosus</name>
    <name type="common">Orbweaver spider</name>
    <name type="synonym">Epeira ventricosa</name>
    <dbReference type="NCBI Taxonomy" id="182803"/>
    <lineage>
        <taxon>Eukaryota</taxon>
        <taxon>Metazoa</taxon>
        <taxon>Ecdysozoa</taxon>
        <taxon>Arthropoda</taxon>
        <taxon>Chelicerata</taxon>
        <taxon>Arachnida</taxon>
        <taxon>Araneae</taxon>
        <taxon>Araneomorphae</taxon>
        <taxon>Entelegynae</taxon>
        <taxon>Araneoidea</taxon>
        <taxon>Araneidae</taxon>
        <taxon>Araneus</taxon>
    </lineage>
</organism>
<dbReference type="EMBL" id="BGPR01000159">
    <property type="protein sequence ID" value="GBM00659.1"/>
    <property type="molecule type" value="Genomic_DNA"/>
</dbReference>
<accession>A0A4Y2C8I5</accession>
<proteinExistence type="predicted"/>
<evidence type="ECO:0000313" key="1">
    <source>
        <dbReference type="EMBL" id="GBM00659.1"/>
    </source>
</evidence>
<comment type="caution">
    <text evidence="1">The sequence shown here is derived from an EMBL/GenBank/DDBJ whole genome shotgun (WGS) entry which is preliminary data.</text>
</comment>
<sequence length="78" mass="8542">MPELVSLVSKFPGIQADLQWDRLANLGPSGPEAETLPLSQRGLGLVSVILTSHFEETGGLFWDGLRNFEPWSGDEDDT</sequence>
<protein>
    <submittedName>
        <fullName evidence="1">Uncharacterized protein</fullName>
    </submittedName>
</protein>
<dbReference type="AlphaFoldDB" id="A0A4Y2C8I5"/>